<evidence type="ECO:0000256" key="3">
    <source>
        <dbReference type="ARBA" id="ARBA00022692"/>
    </source>
</evidence>
<keyword evidence="5 6" id="KW-0472">Membrane</keyword>
<dbReference type="Pfam" id="PF01594">
    <property type="entry name" value="AI-2E_transport"/>
    <property type="match status" value="1"/>
</dbReference>
<evidence type="ECO:0008006" key="9">
    <source>
        <dbReference type="Google" id="ProtNLM"/>
    </source>
</evidence>
<sequence>MLAAEERASLAAFSRRLLIVVMAVVALWVAWKVSTLLILGFGGILLAVILNRVTAGLCARTGLGHRWALTLVLATLAIILGAVGTLFGAQVISEVQDLRTTVSEGIDQVRQWFGQVGVSMEAATGAGAAGSGDTGTRAQGFGELLSGSMVERAVSVATVAVDAVVGALIVLFIALYLAATPDVYRKGVVLLFPRERHAQISGALQATGEALWRWMIGQFISMLIIGVLTTALLYALGVPMAWALGLIAGLLEFIPILGPWLAAVPAVLVALTVGPQTAAFAAFGYFVIQQVESYLITPLAERWAVSLPPALTVAAATAFSLMFGFIGLLFATPITLAILVLVRRLYVRDALRAEVEDTRMPG</sequence>
<keyword evidence="3 6" id="KW-0812">Transmembrane</keyword>
<gene>
    <name evidence="7" type="ORF">C882_2001</name>
</gene>
<organism evidence="7 8">
    <name type="scientific">Caenispirillum salinarum AK4</name>
    <dbReference type="NCBI Taxonomy" id="1238182"/>
    <lineage>
        <taxon>Bacteria</taxon>
        <taxon>Pseudomonadati</taxon>
        <taxon>Pseudomonadota</taxon>
        <taxon>Alphaproteobacteria</taxon>
        <taxon>Rhodospirillales</taxon>
        <taxon>Novispirillaceae</taxon>
        <taxon>Caenispirillum</taxon>
    </lineage>
</organism>
<dbReference type="RefSeq" id="WP_009542397.1">
    <property type="nucleotide sequence ID" value="NZ_ANHY01000021.1"/>
</dbReference>
<comment type="similarity">
    <text evidence="2">Belongs to the autoinducer-2 exporter (AI-2E) (TC 2.A.86) family.</text>
</comment>
<dbReference type="STRING" id="1238182.C882_2001"/>
<dbReference type="PANTHER" id="PTHR21716:SF62">
    <property type="entry name" value="TRANSPORT PROTEIN YDBI-RELATED"/>
    <property type="match status" value="1"/>
</dbReference>
<accession>K9GPN0</accession>
<evidence type="ECO:0000256" key="5">
    <source>
        <dbReference type="ARBA" id="ARBA00023136"/>
    </source>
</evidence>
<dbReference type="Proteomes" id="UP000009881">
    <property type="component" value="Unassembled WGS sequence"/>
</dbReference>
<protein>
    <recommendedName>
        <fullName evidence="9">AI-2E family transporter</fullName>
    </recommendedName>
</protein>
<comment type="caution">
    <text evidence="7">The sequence shown here is derived from an EMBL/GenBank/DDBJ whole genome shotgun (WGS) entry which is preliminary data.</text>
</comment>
<dbReference type="GO" id="GO:0055085">
    <property type="term" value="P:transmembrane transport"/>
    <property type="evidence" value="ECO:0007669"/>
    <property type="project" value="TreeGrafter"/>
</dbReference>
<dbReference type="EMBL" id="ANHY01000021">
    <property type="protein sequence ID" value="EKV27072.1"/>
    <property type="molecule type" value="Genomic_DNA"/>
</dbReference>
<evidence type="ECO:0000256" key="6">
    <source>
        <dbReference type="SAM" id="Phobius"/>
    </source>
</evidence>
<keyword evidence="4 6" id="KW-1133">Transmembrane helix</keyword>
<feature type="transmembrane region" description="Helical" evidence="6">
    <location>
        <begin position="37"/>
        <end position="55"/>
    </location>
</feature>
<keyword evidence="8" id="KW-1185">Reference proteome</keyword>
<dbReference type="eggNOG" id="COG0628">
    <property type="taxonomic scope" value="Bacteria"/>
</dbReference>
<dbReference type="AlphaFoldDB" id="K9GPN0"/>
<feature type="transmembrane region" description="Helical" evidence="6">
    <location>
        <begin position="67"/>
        <end position="92"/>
    </location>
</feature>
<name>K9GPN0_9PROT</name>
<feature type="transmembrane region" description="Helical" evidence="6">
    <location>
        <begin position="316"/>
        <end position="342"/>
    </location>
</feature>
<evidence type="ECO:0000313" key="8">
    <source>
        <dbReference type="Proteomes" id="UP000009881"/>
    </source>
</evidence>
<evidence type="ECO:0000256" key="4">
    <source>
        <dbReference type="ARBA" id="ARBA00022989"/>
    </source>
</evidence>
<feature type="transmembrane region" description="Helical" evidence="6">
    <location>
        <begin position="242"/>
        <end position="271"/>
    </location>
</feature>
<proteinExistence type="inferred from homology"/>
<feature type="transmembrane region" description="Helical" evidence="6">
    <location>
        <begin position="153"/>
        <end position="177"/>
    </location>
</feature>
<dbReference type="GO" id="GO:0016020">
    <property type="term" value="C:membrane"/>
    <property type="evidence" value="ECO:0007669"/>
    <property type="project" value="UniProtKB-SubCell"/>
</dbReference>
<dbReference type="InterPro" id="IPR002549">
    <property type="entry name" value="AI-2E-like"/>
</dbReference>
<evidence type="ECO:0000313" key="7">
    <source>
        <dbReference type="EMBL" id="EKV27072.1"/>
    </source>
</evidence>
<comment type="subcellular location">
    <subcellularLocation>
        <location evidence="1">Membrane</location>
        <topology evidence="1">Multi-pass membrane protein</topology>
    </subcellularLocation>
</comment>
<evidence type="ECO:0000256" key="1">
    <source>
        <dbReference type="ARBA" id="ARBA00004141"/>
    </source>
</evidence>
<feature type="transmembrane region" description="Helical" evidence="6">
    <location>
        <begin position="214"/>
        <end position="236"/>
    </location>
</feature>
<reference evidence="7 8" key="1">
    <citation type="journal article" date="2013" name="Genome Announc.">
        <title>Draft Genome Sequence of an Alphaproteobacterium, Caenispirillum salinarum AK4(T), Isolated from a Solar Saltern.</title>
        <authorList>
            <person name="Khatri I."/>
            <person name="Singh A."/>
            <person name="Korpole S."/>
            <person name="Pinnaka A.K."/>
            <person name="Subramanian S."/>
        </authorList>
    </citation>
    <scope>NUCLEOTIDE SEQUENCE [LARGE SCALE GENOMIC DNA]</scope>
    <source>
        <strain evidence="7 8">AK4</strain>
    </source>
</reference>
<dbReference type="OrthoDB" id="5761230at2"/>
<dbReference type="PANTHER" id="PTHR21716">
    <property type="entry name" value="TRANSMEMBRANE PROTEIN"/>
    <property type="match status" value="1"/>
</dbReference>
<feature type="transmembrane region" description="Helical" evidence="6">
    <location>
        <begin position="12"/>
        <end position="31"/>
    </location>
</feature>
<evidence type="ECO:0000256" key="2">
    <source>
        <dbReference type="ARBA" id="ARBA00009773"/>
    </source>
</evidence>